<gene>
    <name evidence="3" type="ORF">HMPREF9336_01882</name>
</gene>
<reference evidence="3 4" key="1">
    <citation type="journal article" date="2011" name="Stand. Genomic Sci.">
        <title>High quality draft genome sequence of Segniliparus rugosus CDC 945(T)= (ATCC BAA-974(T)).</title>
        <authorList>
            <person name="Earl A.M."/>
            <person name="Desjardins C.A."/>
            <person name="Fitzgerald M.G."/>
            <person name="Arachchi H.M."/>
            <person name="Zeng Q."/>
            <person name="Mehta T."/>
            <person name="Griggs A."/>
            <person name="Birren B.W."/>
            <person name="Toney N.C."/>
            <person name="Carr J."/>
            <person name="Posey J."/>
            <person name="Butler W.R."/>
        </authorList>
    </citation>
    <scope>NUCLEOTIDE SEQUENCE [LARGE SCALE GENOMIC DNA]</scope>
    <source>
        <strain evidence="4">ATCC BAA-974 / DSM 45345 / CCUG 50838 / CIP 108380 / JCM 13579 / CDC 945</strain>
    </source>
</reference>
<dbReference type="EMBL" id="ACZI02000002">
    <property type="protein sequence ID" value="EFV13220.2"/>
    <property type="molecule type" value="Genomic_DNA"/>
</dbReference>
<feature type="compositionally biased region" description="Acidic residues" evidence="1">
    <location>
        <begin position="70"/>
        <end position="84"/>
    </location>
</feature>
<evidence type="ECO:0000256" key="1">
    <source>
        <dbReference type="SAM" id="MobiDB-lite"/>
    </source>
</evidence>
<proteinExistence type="predicted"/>
<sequence>MRKVWVSAASFLSIAGAGMFLTLPSHAMADPDDDTTASATTSAPATSGSAAPSYNPYASSSAPKPKPSASEDEDGSEPNDEDEDAPAHSASPAAPTSSSAGAPEVPTVAKPTNPAQVKAAACTFSREVTAQVAKDTKQFNDLAAVENASWADDDLAAAGEGARAGYQTALDKIRSTVPTSGFPSDIVAALTDLAHAADDWIYLIDNQNGDMIQGAISEYNDAVGRLRTACE</sequence>
<keyword evidence="2" id="KW-0732">Signal</keyword>
<keyword evidence="4" id="KW-1185">Reference proteome</keyword>
<evidence type="ECO:0000313" key="3">
    <source>
        <dbReference type="EMBL" id="EFV13220.2"/>
    </source>
</evidence>
<evidence type="ECO:0000313" key="4">
    <source>
        <dbReference type="Proteomes" id="UP000004816"/>
    </source>
</evidence>
<feature type="compositionally biased region" description="Low complexity" evidence="1">
    <location>
        <begin position="36"/>
        <end position="63"/>
    </location>
</feature>
<comment type="caution">
    <text evidence="3">The sequence shown here is derived from an EMBL/GenBank/DDBJ whole genome shotgun (WGS) entry which is preliminary data.</text>
</comment>
<evidence type="ECO:0000256" key="2">
    <source>
        <dbReference type="SAM" id="SignalP"/>
    </source>
</evidence>
<protein>
    <submittedName>
        <fullName evidence="3">Uncharacterized protein</fullName>
    </submittedName>
</protein>
<accession>E5XQY0</accession>
<feature type="chain" id="PRO_5038496785" evidence="2">
    <location>
        <begin position="28"/>
        <end position="231"/>
    </location>
</feature>
<feature type="signal peptide" evidence="2">
    <location>
        <begin position="1"/>
        <end position="27"/>
    </location>
</feature>
<organism evidence="3 4">
    <name type="scientific">Segniliparus rugosus (strain ATCC BAA-974 / DSM 45345 / CCUG 50838 / CIP 108380 / JCM 13579 / CDC 945)</name>
    <dbReference type="NCBI Taxonomy" id="679197"/>
    <lineage>
        <taxon>Bacteria</taxon>
        <taxon>Bacillati</taxon>
        <taxon>Actinomycetota</taxon>
        <taxon>Actinomycetes</taxon>
        <taxon>Mycobacteriales</taxon>
        <taxon>Segniliparaceae</taxon>
        <taxon>Segniliparus</taxon>
    </lineage>
</organism>
<dbReference type="AlphaFoldDB" id="E5XQY0"/>
<feature type="compositionally biased region" description="Low complexity" evidence="1">
    <location>
        <begin position="87"/>
        <end position="103"/>
    </location>
</feature>
<dbReference type="STRING" id="679197.HMPREF9336_01882"/>
<name>E5XQY0_SEGRC</name>
<dbReference type="Proteomes" id="UP000004816">
    <property type="component" value="Unassembled WGS sequence"/>
</dbReference>
<feature type="region of interest" description="Disordered" evidence="1">
    <location>
        <begin position="27"/>
        <end position="112"/>
    </location>
</feature>
<dbReference type="HOGENOM" id="CLU_1199104_0_0_11"/>